<protein>
    <submittedName>
        <fullName evidence="2">Uncharacterized protein</fullName>
    </submittedName>
</protein>
<feature type="region of interest" description="Disordered" evidence="1">
    <location>
        <begin position="1"/>
        <end position="116"/>
    </location>
</feature>
<gene>
    <name evidence="2" type="ORF">AVDCRST_MAG10-3236</name>
</gene>
<evidence type="ECO:0000256" key="1">
    <source>
        <dbReference type="SAM" id="MobiDB-lite"/>
    </source>
</evidence>
<dbReference type="EMBL" id="CADCTB010000198">
    <property type="protein sequence ID" value="CAA9270318.1"/>
    <property type="molecule type" value="Genomic_DNA"/>
</dbReference>
<accession>A0A6J4J9E2</accession>
<dbReference type="AlphaFoldDB" id="A0A6J4J9E2"/>
<evidence type="ECO:0000313" key="2">
    <source>
        <dbReference type="EMBL" id="CAA9270318.1"/>
    </source>
</evidence>
<proteinExistence type="predicted"/>
<reference evidence="2" key="1">
    <citation type="submission" date="2020-02" db="EMBL/GenBank/DDBJ databases">
        <authorList>
            <person name="Meier V. D."/>
        </authorList>
    </citation>
    <scope>NUCLEOTIDE SEQUENCE</scope>
    <source>
        <strain evidence="2">AVDCRST_MAG10</strain>
    </source>
</reference>
<feature type="non-terminal residue" evidence="2">
    <location>
        <position position="1"/>
    </location>
</feature>
<sequence length="116" mass="13088">GLVLSQRTGGGSGEAADRLPPVRAGEQVGRRPAVGRRREHVPRVALLRRVRRVAPWSDRGRQRRHQGPLRLRLRRLPPPPPLRPHRLPLPRRRVAPQGGRARRPRAPAVPRPPPLL</sequence>
<feature type="non-terminal residue" evidence="2">
    <location>
        <position position="116"/>
    </location>
</feature>
<feature type="compositionally biased region" description="Basic residues" evidence="1">
    <location>
        <begin position="33"/>
        <end position="52"/>
    </location>
</feature>
<name>A0A6J4J9E2_9ACTN</name>
<feature type="compositionally biased region" description="Basic residues" evidence="1">
    <location>
        <begin position="83"/>
        <end position="105"/>
    </location>
</feature>
<feature type="compositionally biased region" description="Pro residues" evidence="1">
    <location>
        <begin position="107"/>
        <end position="116"/>
    </location>
</feature>
<feature type="compositionally biased region" description="Basic residues" evidence="1">
    <location>
        <begin position="61"/>
        <end position="75"/>
    </location>
</feature>
<organism evidence="2">
    <name type="scientific">uncultured Acidimicrobiales bacterium</name>
    <dbReference type="NCBI Taxonomy" id="310071"/>
    <lineage>
        <taxon>Bacteria</taxon>
        <taxon>Bacillati</taxon>
        <taxon>Actinomycetota</taxon>
        <taxon>Acidimicrobiia</taxon>
        <taxon>Acidimicrobiales</taxon>
        <taxon>environmental samples</taxon>
    </lineage>
</organism>